<feature type="compositionally biased region" description="Low complexity" evidence="1">
    <location>
        <begin position="498"/>
        <end position="508"/>
    </location>
</feature>
<dbReference type="AlphaFoldDB" id="A0AAE4B0F8"/>
<evidence type="ECO:0000256" key="1">
    <source>
        <dbReference type="SAM" id="MobiDB-lite"/>
    </source>
</evidence>
<evidence type="ECO:0000313" key="3">
    <source>
        <dbReference type="Proteomes" id="UP001240236"/>
    </source>
</evidence>
<dbReference type="RefSeq" id="WP_307243289.1">
    <property type="nucleotide sequence ID" value="NZ_JAUSUZ010000001.1"/>
</dbReference>
<name>A0AAE4B0F8_9ACTN</name>
<dbReference type="Proteomes" id="UP001240236">
    <property type="component" value="Unassembled WGS sequence"/>
</dbReference>
<comment type="caution">
    <text evidence="2">The sequence shown here is derived from an EMBL/GenBank/DDBJ whole genome shotgun (WGS) entry which is preliminary data.</text>
</comment>
<accession>A0AAE4B0F8</accession>
<organism evidence="2 3">
    <name type="scientific">Catenuloplanes indicus</name>
    <dbReference type="NCBI Taxonomy" id="137267"/>
    <lineage>
        <taxon>Bacteria</taxon>
        <taxon>Bacillati</taxon>
        <taxon>Actinomycetota</taxon>
        <taxon>Actinomycetes</taxon>
        <taxon>Micromonosporales</taxon>
        <taxon>Micromonosporaceae</taxon>
        <taxon>Catenuloplanes</taxon>
    </lineage>
</organism>
<dbReference type="EMBL" id="JAUSUZ010000001">
    <property type="protein sequence ID" value="MDQ0368626.1"/>
    <property type="molecule type" value="Genomic_DNA"/>
</dbReference>
<protein>
    <submittedName>
        <fullName evidence="2">Uncharacterized protein</fullName>
    </submittedName>
</protein>
<evidence type="ECO:0000313" key="2">
    <source>
        <dbReference type="EMBL" id="MDQ0368626.1"/>
    </source>
</evidence>
<gene>
    <name evidence="2" type="ORF">J2S42_005295</name>
</gene>
<keyword evidence="3" id="KW-1185">Reference proteome</keyword>
<reference evidence="2 3" key="1">
    <citation type="submission" date="2023-07" db="EMBL/GenBank/DDBJ databases">
        <title>Sequencing the genomes of 1000 actinobacteria strains.</title>
        <authorList>
            <person name="Klenk H.-P."/>
        </authorList>
    </citation>
    <scope>NUCLEOTIDE SEQUENCE [LARGE SCALE GENOMIC DNA]</scope>
    <source>
        <strain evidence="2 3">DSM 44709</strain>
    </source>
</reference>
<proteinExistence type="predicted"/>
<feature type="region of interest" description="Disordered" evidence="1">
    <location>
        <begin position="483"/>
        <end position="518"/>
    </location>
</feature>
<sequence length="537" mass="57825">MRIVQPAADEDVMVPLPGWRRSHRLRRGGWWTDRPIRTGAGKATAAATAFLTGYPAQTKAVLRLKRADPAVRTAGLAAFADLPAATPAGMAALLGARCIVDHPSDAELRAVAEYLLAARGTAFAVRVAAELAGLRAEGGYHDGETRGAMSRLTSTAYTQIDYFDALRPETSAAFRHWIRAHLATGSADDYATAEAALTPYRDGAPQQRALASFLLPTREDWVAEDVAWLAAHRIGNDRADWSYPIQDALLSSVHTLDQLDAVETRPLHHRWFSGALENIGPAVLPRLLHTLTWWDDADSKRTVFSAVAVVPTDEAYRALLDRRADRAARPALHDATVRFPRRALRLLAEAGADDLLSGHVARNPGIAESVLPELTAAAAARVRAALAGAGTDRDAPAGRVPADLRVPPGAAGPVVSAWVDAETLPRSELRDGSGVLPFGSVRCLIALLATMDPRVTGVRDTLVPGALRELGWELFTRWQAGAPRRTTAGRSPRWRSPATTRPSGGSRRSSGRGRAGAGTRVPCWGWTCWPRSVPRPR</sequence>